<dbReference type="STRING" id="330734.ABA45_12345"/>
<dbReference type="InterPro" id="IPR011057">
    <property type="entry name" value="Mss4-like_sf"/>
</dbReference>
<dbReference type="KEGG" id="mpq:ABA45_12345"/>
<gene>
    <name evidence="6" type="ORF">ABA45_12345</name>
</gene>
<proteinExistence type="inferred from homology"/>
<accession>A0A0H4I5U6</accession>
<keyword evidence="4" id="KW-0456">Lyase</keyword>
<dbReference type="Proteomes" id="UP000036406">
    <property type="component" value="Chromosome"/>
</dbReference>
<dbReference type="Pfam" id="PF04828">
    <property type="entry name" value="GFA"/>
    <property type="match status" value="1"/>
</dbReference>
<dbReference type="PROSITE" id="PS51891">
    <property type="entry name" value="CENP_V_GFA"/>
    <property type="match status" value="1"/>
</dbReference>
<dbReference type="GO" id="GO:0016846">
    <property type="term" value="F:carbon-sulfur lyase activity"/>
    <property type="evidence" value="ECO:0007669"/>
    <property type="project" value="InterPro"/>
</dbReference>
<dbReference type="PANTHER" id="PTHR33337">
    <property type="entry name" value="GFA DOMAIN-CONTAINING PROTEIN"/>
    <property type="match status" value="1"/>
</dbReference>
<sequence length="138" mass="15128">MAYSGRCLCGDIQFQYDGPLGPVVLCHCKQCQRAHGSAFSASAPAQAIHMQWLIGADQLKEYASSPGKYRGFCGRCGSQLYSRVDAIPAILRLRVGALEKPLGKVAAQHVYVAAQADWFQITDSLPQFDKTERTNDPH</sequence>
<dbReference type="RefSeq" id="WP_048386536.1">
    <property type="nucleotide sequence ID" value="NZ_CP011494.1"/>
</dbReference>
<dbReference type="SUPFAM" id="SSF51316">
    <property type="entry name" value="Mss4-like"/>
    <property type="match status" value="1"/>
</dbReference>
<name>A0A0H4I5U6_9GAMM</name>
<evidence type="ECO:0000256" key="2">
    <source>
        <dbReference type="ARBA" id="ARBA00022723"/>
    </source>
</evidence>
<dbReference type="AlphaFoldDB" id="A0A0H4I5U6"/>
<evidence type="ECO:0000256" key="3">
    <source>
        <dbReference type="ARBA" id="ARBA00022833"/>
    </source>
</evidence>
<evidence type="ECO:0000313" key="6">
    <source>
        <dbReference type="EMBL" id="AKO53103.1"/>
    </source>
</evidence>
<organism evidence="6 7">
    <name type="scientific">Marinobacter psychrophilus</name>
    <dbReference type="NCBI Taxonomy" id="330734"/>
    <lineage>
        <taxon>Bacteria</taxon>
        <taxon>Pseudomonadati</taxon>
        <taxon>Pseudomonadota</taxon>
        <taxon>Gammaproteobacteria</taxon>
        <taxon>Pseudomonadales</taxon>
        <taxon>Marinobacteraceae</taxon>
        <taxon>Marinobacter</taxon>
    </lineage>
</organism>
<keyword evidence="3" id="KW-0862">Zinc</keyword>
<dbReference type="Gene3D" id="3.90.1590.10">
    <property type="entry name" value="glutathione-dependent formaldehyde- activating enzyme (gfa)"/>
    <property type="match status" value="1"/>
</dbReference>
<keyword evidence="2" id="KW-0479">Metal-binding</keyword>
<feature type="domain" description="CENP-V/GFA" evidence="5">
    <location>
        <begin position="3"/>
        <end position="129"/>
    </location>
</feature>
<reference evidence="6 7" key="1">
    <citation type="submission" date="2015-05" db="EMBL/GenBank/DDBJ databases">
        <title>Complete genome of Marinobacter psychrophilus strain 20041T isolated from sea-ice of the Canadian Basin.</title>
        <authorList>
            <person name="Song L."/>
            <person name="Ren L."/>
            <person name="Yu Y."/>
            <person name="Wang X."/>
        </authorList>
    </citation>
    <scope>NUCLEOTIDE SEQUENCE [LARGE SCALE GENOMIC DNA]</scope>
    <source>
        <strain evidence="6 7">20041</strain>
    </source>
</reference>
<evidence type="ECO:0000313" key="7">
    <source>
        <dbReference type="Proteomes" id="UP000036406"/>
    </source>
</evidence>
<keyword evidence="7" id="KW-1185">Reference proteome</keyword>
<dbReference type="PANTHER" id="PTHR33337:SF40">
    <property type="entry name" value="CENP-V_GFA DOMAIN-CONTAINING PROTEIN-RELATED"/>
    <property type="match status" value="1"/>
</dbReference>
<dbReference type="EMBL" id="CP011494">
    <property type="protein sequence ID" value="AKO53103.1"/>
    <property type="molecule type" value="Genomic_DNA"/>
</dbReference>
<dbReference type="InterPro" id="IPR006913">
    <property type="entry name" value="CENP-V/GFA"/>
</dbReference>
<evidence type="ECO:0000259" key="5">
    <source>
        <dbReference type="PROSITE" id="PS51891"/>
    </source>
</evidence>
<dbReference type="PATRIC" id="fig|330734.3.peg.2588"/>
<evidence type="ECO:0000256" key="4">
    <source>
        <dbReference type="ARBA" id="ARBA00023239"/>
    </source>
</evidence>
<evidence type="ECO:0000256" key="1">
    <source>
        <dbReference type="ARBA" id="ARBA00005495"/>
    </source>
</evidence>
<comment type="similarity">
    <text evidence="1">Belongs to the Gfa family.</text>
</comment>
<dbReference type="GO" id="GO:0046872">
    <property type="term" value="F:metal ion binding"/>
    <property type="evidence" value="ECO:0007669"/>
    <property type="project" value="UniProtKB-KW"/>
</dbReference>
<protein>
    <submittedName>
        <fullName evidence="6">Aldehyde-activating protein</fullName>
    </submittedName>
</protein>